<dbReference type="InterPro" id="IPR050706">
    <property type="entry name" value="Cyclic-di-GMP_PDE-like"/>
</dbReference>
<dbReference type="EMBL" id="MLCB01000035">
    <property type="protein sequence ID" value="OJI95294.1"/>
    <property type="molecule type" value="Genomic_DNA"/>
</dbReference>
<dbReference type="SMART" id="SM00052">
    <property type="entry name" value="EAL"/>
    <property type="match status" value="1"/>
</dbReference>
<dbReference type="Gene3D" id="3.20.20.450">
    <property type="entry name" value="EAL domain"/>
    <property type="match status" value="1"/>
</dbReference>
<evidence type="ECO:0000313" key="4">
    <source>
        <dbReference type="Proteomes" id="UP000184514"/>
    </source>
</evidence>
<evidence type="ECO:0000259" key="2">
    <source>
        <dbReference type="PROSITE" id="PS50887"/>
    </source>
</evidence>
<dbReference type="RefSeq" id="WP_084649565.1">
    <property type="nucleotide sequence ID" value="NZ_MLCB01000035.1"/>
</dbReference>
<dbReference type="STRING" id="696762.PFRI_04570"/>
<dbReference type="OrthoDB" id="9814202at2"/>
<gene>
    <name evidence="3" type="primary">dosP</name>
    <name evidence="3" type="ORF">PFRI_04570</name>
</gene>
<dbReference type="PANTHER" id="PTHR33121:SF70">
    <property type="entry name" value="SIGNALING PROTEIN YKOW"/>
    <property type="match status" value="1"/>
</dbReference>
<feature type="domain" description="EAL" evidence="1">
    <location>
        <begin position="239"/>
        <end position="496"/>
    </location>
</feature>
<name>A0A1L9P1K6_9RHOB</name>
<comment type="caution">
    <text evidence="3">The sequence shown here is derived from an EMBL/GenBank/DDBJ whole genome shotgun (WGS) entry which is preliminary data.</text>
</comment>
<dbReference type="InterPro" id="IPR029787">
    <property type="entry name" value="Nucleotide_cyclase"/>
</dbReference>
<feature type="domain" description="GGDEF" evidence="2">
    <location>
        <begin position="97"/>
        <end position="232"/>
    </location>
</feature>
<dbReference type="InterPro" id="IPR043128">
    <property type="entry name" value="Rev_trsase/Diguanyl_cyclase"/>
</dbReference>
<evidence type="ECO:0000259" key="1">
    <source>
        <dbReference type="PROSITE" id="PS50883"/>
    </source>
</evidence>
<dbReference type="SUPFAM" id="SSF55073">
    <property type="entry name" value="Nucleotide cyclase"/>
    <property type="match status" value="1"/>
</dbReference>
<dbReference type="Proteomes" id="UP000184514">
    <property type="component" value="Unassembled WGS sequence"/>
</dbReference>
<keyword evidence="3" id="KW-0378">Hydrolase</keyword>
<dbReference type="PANTHER" id="PTHR33121">
    <property type="entry name" value="CYCLIC DI-GMP PHOSPHODIESTERASE PDEF"/>
    <property type="match status" value="1"/>
</dbReference>
<protein>
    <submittedName>
        <fullName evidence="3">Oxygen sensor protein DosP</fullName>
        <ecNumber evidence="3">3.1.4.52</ecNumber>
    </submittedName>
</protein>
<dbReference type="CDD" id="cd01948">
    <property type="entry name" value="EAL"/>
    <property type="match status" value="1"/>
</dbReference>
<keyword evidence="4" id="KW-1185">Reference proteome</keyword>
<dbReference type="Pfam" id="PF00990">
    <property type="entry name" value="GGDEF"/>
    <property type="match status" value="1"/>
</dbReference>
<proteinExistence type="predicted"/>
<evidence type="ECO:0000313" key="3">
    <source>
        <dbReference type="EMBL" id="OJI95294.1"/>
    </source>
</evidence>
<dbReference type="PROSITE" id="PS50883">
    <property type="entry name" value="EAL"/>
    <property type="match status" value="1"/>
</dbReference>
<dbReference type="AlphaFoldDB" id="A0A1L9P1K6"/>
<sequence length="510" mass="56538">MSATNLKFPFLNSMSRFARRSLAITLLPAGSWAIYQMFGENGLIAIAVALPLLWALFGGFEQTETLDDVSKENQQIAQADQLENRINDMLFAAAPDARLALFCLELDSAADVTRRLGEAGLNSIQDRLQMRYASCLRNRDIVFRSGPLHWTIVATPSSKLNLEVAIAQANRLQNIADEPLLVDEDRLYLSSSVGFTVAQKPFKGAHVLLSQAQSALSEAILNGPNSIRAYTPSKANKFAKAPSFHLQDLNGDIDTSLVAWFLPQISTDTGEITGFEALARWQDNNGHIHSPATVLPVLEQHGLMERLTDLILTQSLKALHTWDAHDLKIDTIGVNFSQTDLENPKLYEKIAWDLDRFEIEPNRLCVEVLESVIAGDADDVIVRNVTRLAEMGCQIDLDDFGTGHSSISTLRRLPVHRLKIDRSFVAKADLDSEQQKMVATILMMAERLDLACLAEGVETLGEQSILAQLGCRYVQGYGIAKPMPLDQTLDWIEGFQDRQLIAPEIGRKNS</sequence>
<dbReference type="PROSITE" id="PS50887">
    <property type="entry name" value="GGDEF"/>
    <property type="match status" value="1"/>
</dbReference>
<dbReference type="InterPro" id="IPR001633">
    <property type="entry name" value="EAL_dom"/>
</dbReference>
<accession>A0A1L9P1K6</accession>
<dbReference type="SMART" id="SM00267">
    <property type="entry name" value="GGDEF"/>
    <property type="match status" value="1"/>
</dbReference>
<organism evidence="3 4">
    <name type="scientific">Planktotalea frisia</name>
    <dbReference type="NCBI Taxonomy" id="696762"/>
    <lineage>
        <taxon>Bacteria</taxon>
        <taxon>Pseudomonadati</taxon>
        <taxon>Pseudomonadota</taxon>
        <taxon>Alphaproteobacteria</taxon>
        <taxon>Rhodobacterales</taxon>
        <taxon>Paracoccaceae</taxon>
        <taxon>Planktotalea</taxon>
    </lineage>
</organism>
<dbReference type="Gene3D" id="3.30.70.270">
    <property type="match status" value="1"/>
</dbReference>
<dbReference type="InterPro" id="IPR000160">
    <property type="entry name" value="GGDEF_dom"/>
</dbReference>
<reference evidence="3 4" key="1">
    <citation type="submission" date="2016-10" db="EMBL/GenBank/DDBJ databases">
        <title>Genome sequence of Planktotalea frisia SH6-1.</title>
        <authorList>
            <person name="Poehlein A."/>
            <person name="Bakenhus I."/>
            <person name="Voget S."/>
            <person name="Brinkhoff T."/>
            <person name="Simon M."/>
        </authorList>
    </citation>
    <scope>NUCLEOTIDE SEQUENCE [LARGE SCALE GENOMIC DNA]</scope>
    <source>
        <strain evidence="3 4">SH6-1</strain>
    </source>
</reference>
<dbReference type="GO" id="GO:0071111">
    <property type="term" value="F:cyclic-guanylate-specific phosphodiesterase activity"/>
    <property type="evidence" value="ECO:0007669"/>
    <property type="project" value="UniProtKB-EC"/>
</dbReference>
<dbReference type="EC" id="3.1.4.52" evidence="3"/>
<dbReference type="InterPro" id="IPR035919">
    <property type="entry name" value="EAL_sf"/>
</dbReference>
<dbReference type="SUPFAM" id="SSF141868">
    <property type="entry name" value="EAL domain-like"/>
    <property type="match status" value="1"/>
</dbReference>
<dbReference type="Pfam" id="PF00563">
    <property type="entry name" value="EAL"/>
    <property type="match status" value="1"/>
</dbReference>